<proteinExistence type="predicted"/>
<keyword evidence="3 5" id="KW-1133">Transmembrane helix</keyword>
<evidence type="ECO:0000256" key="2">
    <source>
        <dbReference type="ARBA" id="ARBA00022692"/>
    </source>
</evidence>
<dbReference type="Pfam" id="PF01124">
    <property type="entry name" value="MAPEG"/>
    <property type="match status" value="1"/>
</dbReference>
<evidence type="ECO:0008006" key="8">
    <source>
        <dbReference type="Google" id="ProtNLM"/>
    </source>
</evidence>
<feature type="transmembrane region" description="Helical" evidence="5">
    <location>
        <begin position="123"/>
        <end position="146"/>
    </location>
</feature>
<sequence>MSTLVVPQGFGYVGAALVATVFLLVGQSQVVSAKRKAAKIQYPQMYATPAQEKESRDALIFNCAQRAHQNTLENIPVVYVTTIVSGLKYPVFSAAVCAGFVVSRIFYTRGYITGDPKKRVNAAYGLATVGLIANLLASTYVAYGWVADNLKL</sequence>
<keyword evidence="2 5" id="KW-0812">Transmembrane</keyword>
<reference evidence="6 7" key="1">
    <citation type="submission" date="2020-07" db="EMBL/GenBank/DDBJ databases">
        <title>Comparative genomics of pyrophilous fungi reveals a link between fire events and developmental genes.</title>
        <authorList>
            <consortium name="DOE Joint Genome Institute"/>
            <person name="Steindorff A.S."/>
            <person name="Carver A."/>
            <person name="Calhoun S."/>
            <person name="Stillman K."/>
            <person name="Liu H."/>
            <person name="Lipzen A."/>
            <person name="Pangilinan J."/>
            <person name="Labutti K."/>
            <person name="Bruns T.D."/>
            <person name="Grigoriev I.V."/>
        </authorList>
    </citation>
    <scope>NUCLEOTIDE SEQUENCE [LARGE SCALE GENOMIC DNA]</scope>
    <source>
        <strain evidence="6 7">CBS 144469</strain>
    </source>
</reference>
<gene>
    <name evidence="6" type="ORF">DFP72DRAFT_867109</name>
</gene>
<evidence type="ECO:0000256" key="1">
    <source>
        <dbReference type="ARBA" id="ARBA00004141"/>
    </source>
</evidence>
<dbReference type="InterPro" id="IPR023352">
    <property type="entry name" value="MAPEG-like_dom_sf"/>
</dbReference>
<dbReference type="InterPro" id="IPR050997">
    <property type="entry name" value="MAPEG"/>
</dbReference>
<dbReference type="GO" id="GO:0005783">
    <property type="term" value="C:endoplasmic reticulum"/>
    <property type="evidence" value="ECO:0007669"/>
    <property type="project" value="TreeGrafter"/>
</dbReference>
<dbReference type="GO" id="GO:0004364">
    <property type="term" value="F:glutathione transferase activity"/>
    <property type="evidence" value="ECO:0007669"/>
    <property type="project" value="TreeGrafter"/>
</dbReference>
<evidence type="ECO:0000256" key="5">
    <source>
        <dbReference type="SAM" id="Phobius"/>
    </source>
</evidence>
<evidence type="ECO:0000256" key="4">
    <source>
        <dbReference type="ARBA" id="ARBA00023136"/>
    </source>
</evidence>
<feature type="transmembrane region" description="Helical" evidence="5">
    <location>
        <begin position="77"/>
        <end position="102"/>
    </location>
</feature>
<evidence type="ECO:0000256" key="3">
    <source>
        <dbReference type="ARBA" id="ARBA00022989"/>
    </source>
</evidence>
<protein>
    <recommendedName>
        <fullName evidence="8">Microsomal glutathione S-transferase 3</fullName>
    </recommendedName>
</protein>
<organism evidence="6 7">
    <name type="scientific">Ephemerocybe angulata</name>
    <dbReference type="NCBI Taxonomy" id="980116"/>
    <lineage>
        <taxon>Eukaryota</taxon>
        <taxon>Fungi</taxon>
        <taxon>Dikarya</taxon>
        <taxon>Basidiomycota</taxon>
        <taxon>Agaricomycotina</taxon>
        <taxon>Agaricomycetes</taxon>
        <taxon>Agaricomycetidae</taxon>
        <taxon>Agaricales</taxon>
        <taxon>Agaricineae</taxon>
        <taxon>Psathyrellaceae</taxon>
        <taxon>Ephemerocybe</taxon>
    </lineage>
</organism>
<dbReference type="AlphaFoldDB" id="A0A8H6IJ15"/>
<keyword evidence="4 5" id="KW-0472">Membrane</keyword>
<dbReference type="Gene3D" id="1.20.120.550">
    <property type="entry name" value="Membrane associated eicosanoid/glutathione metabolism-like domain"/>
    <property type="match status" value="1"/>
</dbReference>
<dbReference type="GO" id="GO:0005635">
    <property type="term" value="C:nuclear envelope"/>
    <property type="evidence" value="ECO:0007669"/>
    <property type="project" value="TreeGrafter"/>
</dbReference>
<name>A0A8H6IJ15_9AGAR</name>
<dbReference type="GO" id="GO:0004602">
    <property type="term" value="F:glutathione peroxidase activity"/>
    <property type="evidence" value="ECO:0007669"/>
    <property type="project" value="TreeGrafter"/>
</dbReference>
<dbReference type="Proteomes" id="UP000521943">
    <property type="component" value="Unassembled WGS sequence"/>
</dbReference>
<evidence type="ECO:0000313" key="6">
    <source>
        <dbReference type="EMBL" id="KAF6766605.1"/>
    </source>
</evidence>
<dbReference type="PANTHER" id="PTHR10250:SF26">
    <property type="entry name" value="GLUTATHIONE S-TRANSFERASE 3, MITOCHONDRIAL"/>
    <property type="match status" value="1"/>
</dbReference>
<accession>A0A8H6IJ15</accession>
<dbReference type="OrthoDB" id="410651at2759"/>
<dbReference type="EMBL" id="JACGCI010000001">
    <property type="protein sequence ID" value="KAF6766605.1"/>
    <property type="molecule type" value="Genomic_DNA"/>
</dbReference>
<dbReference type="SUPFAM" id="SSF161084">
    <property type="entry name" value="MAPEG domain-like"/>
    <property type="match status" value="1"/>
</dbReference>
<comment type="caution">
    <text evidence="6">The sequence shown here is derived from an EMBL/GenBank/DDBJ whole genome shotgun (WGS) entry which is preliminary data.</text>
</comment>
<comment type="subcellular location">
    <subcellularLocation>
        <location evidence="1">Membrane</location>
        <topology evidence="1">Multi-pass membrane protein</topology>
    </subcellularLocation>
</comment>
<keyword evidence="7" id="KW-1185">Reference proteome</keyword>
<dbReference type="InterPro" id="IPR001129">
    <property type="entry name" value="Membr-assoc_MAPEG"/>
</dbReference>
<evidence type="ECO:0000313" key="7">
    <source>
        <dbReference type="Proteomes" id="UP000521943"/>
    </source>
</evidence>
<dbReference type="GO" id="GO:0016020">
    <property type="term" value="C:membrane"/>
    <property type="evidence" value="ECO:0007669"/>
    <property type="project" value="UniProtKB-SubCell"/>
</dbReference>
<dbReference type="PANTHER" id="PTHR10250">
    <property type="entry name" value="MICROSOMAL GLUTATHIONE S-TRANSFERASE"/>
    <property type="match status" value="1"/>
</dbReference>